<comment type="caution">
    <text evidence="1">The sequence shown here is derived from an EMBL/GenBank/DDBJ whole genome shotgun (WGS) entry which is preliminary data.</text>
</comment>
<sequence>MDHRFLLGYSKDRLGAWISITQMDSHYKLFMESMVGKCLWRLVKPKVPIFEDGPNFEMAFKLFHGHDGIVPLSGRFYALLFVQKRRDPARESLNEWLKTGQCPANKSYRALSGVLPIAKALHAARVSCVVLAVVAVRAAYALNCRLTKESSSSAFACKGTCHALLGMAANVPLRFGENTEDSHRGGLLPSMPPCLSLLALRKSVLMPKRLPWPSPSPLRFLVRPPLDRAERLRLKAKAEALA</sequence>
<dbReference type="OrthoDB" id="2018137at2759"/>
<dbReference type="Proteomes" id="UP000639772">
    <property type="component" value="Chromosome 7"/>
</dbReference>
<dbReference type="EMBL" id="JADCNM010000007">
    <property type="protein sequence ID" value="KAG0474306.1"/>
    <property type="molecule type" value="Genomic_DNA"/>
</dbReference>
<protein>
    <submittedName>
        <fullName evidence="1">Uncharacterized protein</fullName>
    </submittedName>
</protein>
<name>A0A835QJ72_VANPL</name>
<proteinExistence type="predicted"/>
<organism evidence="1 2">
    <name type="scientific">Vanilla planifolia</name>
    <name type="common">Vanilla</name>
    <dbReference type="NCBI Taxonomy" id="51239"/>
    <lineage>
        <taxon>Eukaryota</taxon>
        <taxon>Viridiplantae</taxon>
        <taxon>Streptophyta</taxon>
        <taxon>Embryophyta</taxon>
        <taxon>Tracheophyta</taxon>
        <taxon>Spermatophyta</taxon>
        <taxon>Magnoliopsida</taxon>
        <taxon>Liliopsida</taxon>
        <taxon>Asparagales</taxon>
        <taxon>Orchidaceae</taxon>
        <taxon>Vanilloideae</taxon>
        <taxon>Vanilleae</taxon>
        <taxon>Vanilla</taxon>
    </lineage>
</organism>
<accession>A0A835QJ72</accession>
<gene>
    <name evidence="1" type="ORF">HPP92_013992</name>
</gene>
<evidence type="ECO:0000313" key="1">
    <source>
        <dbReference type="EMBL" id="KAG0474306.1"/>
    </source>
</evidence>
<evidence type="ECO:0000313" key="2">
    <source>
        <dbReference type="Proteomes" id="UP000639772"/>
    </source>
</evidence>
<dbReference type="PANTHER" id="PTHR31033:SF18">
    <property type="entry name" value="OS06G0115800 PROTEIN"/>
    <property type="match status" value="1"/>
</dbReference>
<dbReference type="PANTHER" id="PTHR31033">
    <property type="entry name" value="PROTEIN, PUTATIVE-RELATED"/>
    <property type="match status" value="1"/>
</dbReference>
<dbReference type="GO" id="GO:0009507">
    <property type="term" value="C:chloroplast"/>
    <property type="evidence" value="ECO:0007669"/>
    <property type="project" value="TreeGrafter"/>
</dbReference>
<dbReference type="AlphaFoldDB" id="A0A835QJ72"/>
<reference evidence="1 2" key="1">
    <citation type="journal article" date="2020" name="Nat. Food">
        <title>A phased Vanilla planifolia genome enables genetic improvement of flavour and production.</title>
        <authorList>
            <person name="Hasing T."/>
            <person name="Tang H."/>
            <person name="Brym M."/>
            <person name="Khazi F."/>
            <person name="Huang T."/>
            <person name="Chambers A.H."/>
        </authorList>
    </citation>
    <scope>NUCLEOTIDE SEQUENCE [LARGE SCALE GENOMIC DNA]</scope>
    <source>
        <tissue evidence="1">Leaf</tissue>
    </source>
</reference>